<keyword evidence="6 9" id="KW-1133">Transmembrane helix</keyword>
<dbReference type="GO" id="GO:0005886">
    <property type="term" value="C:plasma membrane"/>
    <property type="evidence" value="ECO:0007669"/>
    <property type="project" value="UniProtKB-SubCell"/>
</dbReference>
<evidence type="ECO:0000256" key="9">
    <source>
        <dbReference type="SAM" id="Phobius"/>
    </source>
</evidence>
<feature type="transmembrane region" description="Helical" evidence="9">
    <location>
        <begin position="175"/>
        <end position="208"/>
    </location>
</feature>
<keyword evidence="12" id="KW-1185">Reference proteome</keyword>
<evidence type="ECO:0000256" key="4">
    <source>
        <dbReference type="ARBA" id="ARBA00022679"/>
    </source>
</evidence>
<feature type="transmembrane region" description="Helical" evidence="9">
    <location>
        <begin position="372"/>
        <end position="389"/>
    </location>
</feature>
<accession>A0A937RCC4</accession>
<evidence type="ECO:0000256" key="1">
    <source>
        <dbReference type="ARBA" id="ARBA00004651"/>
    </source>
</evidence>
<feature type="transmembrane region" description="Helical" evidence="9">
    <location>
        <begin position="82"/>
        <end position="107"/>
    </location>
</feature>
<evidence type="ECO:0000256" key="2">
    <source>
        <dbReference type="ARBA" id="ARBA00022475"/>
    </source>
</evidence>
<keyword evidence="2" id="KW-1003">Cell membrane</keyword>
<evidence type="ECO:0000256" key="7">
    <source>
        <dbReference type="ARBA" id="ARBA00023136"/>
    </source>
</evidence>
<feature type="transmembrane region" description="Helical" evidence="9">
    <location>
        <begin position="340"/>
        <end position="360"/>
    </location>
</feature>
<keyword evidence="3" id="KW-0328">Glycosyltransferase</keyword>
<dbReference type="Proteomes" id="UP000604475">
    <property type="component" value="Unassembled WGS sequence"/>
</dbReference>
<keyword evidence="5 9" id="KW-0812">Transmembrane</keyword>
<sequence>MSAGARLDRLRAWVTPRSARIAAAAAAAAFVLVTGLGVALGDDLRFFDEQLYVRYADHLVADHTYSMDGETPSAYRPPAYPFLLAAFRLLDVGVIGLRIVNALLFALGVYGIYLLGRRLITPAAGALAAVLSACYPPLVYTSANLYPQALSLALIVGLLLAALRALDAGGWRAKAAYGLAGGLALGALALAAPSYGAIGALLVGWLVLFRRRAGGLLVAAALVVAAAVLPAAWVTRNLVTLDAFVPVSTNDGYNLLLGNNPQATPTSGDRIDVTPYLPPQGAPPESEVEQSRRFRTAAVDWVGDNPGDAAWLYLGKLANHYNITNEYSTSGVGGRLARDALTAVVYLPLLALFLVRVAAAARGAAPLRRGEGLLLTIVVGVPFPMAVYTTRIRYRLPLDCLMFLVALGLAGRSRDGRAPAAGAVAVPSRRGEGEGEQAGGRPARRAPLGAAGRGAHRRSNRDEAGEAASARIPPGPPDRLSDTFRDEC</sequence>
<feature type="region of interest" description="Disordered" evidence="8">
    <location>
        <begin position="421"/>
        <end position="488"/>
    </location>
</feature>
<comment type="caution">
    <text evidence="11">The sequence shown here is derived from an EMBL/GenBank/DDBJ whole genome shotgun (WGS) entry which is preliminary data.</text>
</comment>
<dbReference type="PANTHER" id="PTHR33908:SF11">
    <property type="entry name" value="MEMBRANE PROTEIN"/>
    <property type="match status" value="1"/>
</dbReference>
<feature type="domain" description="Glycosyltransferase RgtA/B/C/D-like" evidence="10">
    <location>
        <begin position="76"/>
        <end position="229"/>
    </location>
</feature>
<feature type="compositionally biased region" description="Basic and acidic residues" evidence="8">
    <location>
        <begin position="479"/>
        <end position="488"/>
    </location>
</feature>
<dbReference type="EMBL" id="JAEACQ010000230">
    <property type="protein sequence ID" value="MBL7629511.1"/>
    <property type="molecule type" value="Genomic_DNA"/>
</dbReference>
<keyword evidence="7 9" id="KW-0472">Membrane</keyword>
<dbReference type="InterPro" id="IPR038731">
    <property type="entry name" value="RgtA/B/C-like"/>
</dbReference>
<feature type="transmembrane region" description="Helical" evidence="9">
    <location>
        <begin position="145"/>
        <end position="163"/>
    </location>
</feature>
<evidence type="ECO:0000256" key="3">
    <source>
        <dbReference type="ARBA" id="ARBA00022676"/>
    </source>
</evidence>
<dbReference type="InterPro" id="IPR050297">
    <property type="entry name" value="LipidA_mod_glycosyltrf_83"/>
</dbReference>
<keyword evidence="4" id="KW-0808">Transferase</keyword>
<evidence type="ECO:0000256" key="5">
    <source>
        <dbReference type="ARBA" id="ARBA00022692"/>
    </source>
</evidence>
<dbReference type="Pfam" id="PF13231">
    <property type="entry name" value="PMT_2"/>
    <property type="match status" value="1"/>
</dbReference>
<protein>
    <submittedName>
        <fullName evidence="11">Glycosyltransferase family 39 protein</fullName>
    </submittedName>
</protein>
<reference evidence="11" key="1">
    <citation type="submission" date="2020-12" db="EMBL/GenBank/DDBJ databases">
        <title>Genomic characterization of non-nitrogen-fixing Frankia strains.</title>
        <authorList>
            <person name="Carlos-Shanley C."/>
            <person name="Guerra T."/>
            <person name="Hahn D."/>
        </authorList>
    </citation>
    <scope>NUCLEOTIDE SEQUENCE</scope>
    <source>
        <strain evidence="11">CN6</strain>
    </source>
</reference>
<evidence type="ECO:0000259" key="10">
    <source>
        <dbReference type="Pfam" id="PF13231"/>
    </source>
</evidence>
<dbReference type="PANTHER" id="PTHR33908">
    <property type="entry name" value="MANNOSYLTRANSFERASE YKCB-RELATED"/>
    <property type="match status" value="1"/>
</dbReference>
<evidence type="ECO:0000313" key="11">
    <source>
        <dbReference type="EMBL" id="MBL7629511.1"/>
    </source>
</evidence>
<dbReference type="AlphaFoldDB" id="A0A937RCC4"/>
<dbReference type="GO" id="GO:0009103">
    <property type="term" value="P:lipopolysaccharide biosynthetic process"/>
    <property type="evidence" value="ECO:0007669"/>
    <property type="project" value="UniProtKB-ARBA"/>
</dbReference>
<comment type="subcellular location">
    <subcellularLocation>
        <location evidence="1">Cell membrane</location>
        <topology evidence="1">Multi-pass membrane protein</topology>
    </subcellularLocation>
</comment>
<evidence type="ECO:0000256" key="6">
    <source>
        <dbReference type="ARBA" id="ARBA00022989"/>
    </source>
</evidence>
<evidence type="ECO:0000256" key="8">
    <source>
        <dbReference type="SAM" id="MobiDB-lite"/>
    </source>
</evidence>
<proteinExistence type="predicted"/>
<name>A0A937RCC4_9ACTN</name>
<dbReference type="GO" id="GO:0016763">
    <property type="term" value="F:pentosyltransferase activity"/>
    <property type="evidence" value="ECO:0007669"/>
    <property type="project" value="TreeGrafter"/>
</dbReference>
<gene>
    <name evidence="11" type="ORF">I7412_20535</name>
</gene>
<feature type="compositionally biased region" description="Low complexity" evidence="8">
    <location>
        <begin position="439"/>
        <end position="450"/>
    </location>
</feature>
<dbReference type="RefSeq" id="WP_203010407.1">
    <property type="nucleotide sequence ID" value="NZ_JADWYU010000217.1"/>
</dbReference>
<feature type="transmembrane region" description="Helical" evidence="9">
    <location>
        <begin position="21"/>
        <end position="41"/>
    </location>
</feature>
<organism evidence="11 12">
    <name type="scientific">Frankia nepalensis</name>
    <dbReference type="NCBI Taxonomy" id="1836974"/>
    <lineage>
        <taxon>Bacteria</taxon>
        <taxon>Bacillati</taxon>
        <taxon>Actinomycetota</taxon>
        <taxon>Actinomycetes</taxon>
        <taxon>Frankiales</taxon>
        <taxon>Frankiaceae</taxon>
        <taxon>Frankia</taxon>
    </lineage>
</organism>
<evidence type="ECO:0000313" key="12">
    <source>
        <dbReference type="Proteomes" id="UP000604475"/>
    </source>
</evidence>
<feature type="transmembrane region" description="Helical" evidence="9">
    <location>
        <begin position="214"/>
        <end position="234"/>
    </location>
</feature>